<evidence type="ECO:0000313" key="3">
    <source>
        <dbReference type="Proteomes" id="UP000051679"/>
    </source>
</evidence>
<keyword evidence="1" id="KW-0812">Transmembrane</keyword>
<keyword evidence="1" id="KW-1133">Transmembrane helix</keyword>
<dbReference type="RefSeq" id="WP_082403823.1">
    <property type="nucleotide sequence ID" value="NZ_AYYO01000003.1"/>
</dbReference>
<keyword evidence="3" id="KW-1185">Reference proteome</keyword>
<dbReference type="PATRIC" id="fig|1291052.5.peg.2080"/>
<dbReference type="STRING" id="1291052.FC18_GL002019"/>
<evidence type="ECO:0008006" key="4">
    <source>
        <dbReference type="Google" id="ProtNLM"/>
    </source>
</evidence>
<proteinExistence type="predicted"/>
<organism evidence="2 3">
    <name type="scientific">Lacticaseibacillus sharpeae JCM 1186 = DSM 20505</name>
    <dbReference type="NCBI Taxonomy" id="1291052"/>
    <lineage>
        <taxon>Bacteria</taxon>
        <taxon>Bacillati</taxon>
        <taxon>Bacillota</taxon>
        <taxon>Bacilli</taxon>
        <taxon>Lactobacillales</taxon>
        <taxon>Lactobacillaceae</taxon>
        <taxon>Lacticaseibacillus</taxon>
    </lineage>
</organism>
<dbReference type="Proteomes" id="UP000051679">
    <property type="component" value="Unassembled WGS sequence"/>
</dbReference>
<keyword evidence="1" id="KW-0472">Membrane</keyword>
<evidence type="ECO:0000313" key="2">
    <source>
        <dbReference type="EMBL" id="KRM56540.1"/>
    </source>
</evidence>
<dbReference type="Pfam" id="PF11772">
    <property type="entry name" value="EpuA"/>
    <property type="match status" value="1"/>
</dbReference>
<feature type="transmembrane region" description="Helical" evidence="1">
    <location>
        <begin position="12"/>
        <end position="32"/>
    </location>
</feature>
<comment type="caution">
    <text evidence="2">The sequence shown here is derived from an EMBL/GenBank/DDBJ whole genome shotgun (WGS) entry which is preliminary data.</text>
</comment>
<dbReference type="AlphaFoldDB" id="A0A0R1ZZW3"/>
<sequence>MDVFSRTIRRVLLLLGIGIILMILGAMIGYAIGGGNPFAVFVPSTWTHIFDFLK</sequence>
<reference evidence="2 3" key="1">
    <citation type="journal article" date="2015" name="Genome Announc.">
        <title>Expanding the biotechnology potential of lactobacilli through comparative genomics of 213 strains and associated genera.</title>
        <authorList>
            <person name="Sun Z."/>
            <person name="Harris H.M."/>
            <person name="McCann A."/>
            <person name="Guo C."/>
            <person name="Argimon S."/>
            <person name="Zhang W."/>
            <person name="Yang X."/>
            <person name="Jeffery I.B."/>
            <person name="Cooney J.C."/>
            <person name="Kagawa T.F."/>
            <person name="Liu W."/>
            <person name="Song Y."/>
            <person name="Salvetti E."/>
            <person name="Wrobel A."/>
            <person name="Rasinkangas P."/>
            <person name="Parkhill J."/>
            <person name="Rea M.C."/>
            <person name="O'Sullivan O."/>
            <person name="Ritari J."/>
            <person name="Douillard F.P."/>
            <person name="Paul Ross R."/>
            <person name="Yang R."/>
            <person name="Briner A.E."/>
            <person name="Felis G.E."/>
            <person name="de Vos W.M."/>
            <person name="Barrangou R."/>
            <person name="Klaenhammer T.R."/>
            <person name="Caufield P.W."/>
            <person name="Cui Y."/>
            <person name="Zhang H."/>
            <person name="O'Toole P.W."/>
        </authorList>
    </citation>
    <scope>NUCLEOTIDE SEQUENCE [LARGE SCALE GENOMIC DNA]</scope>
    <source>
        <strain evidence="2 3">DSM 20505</strain>
    </source>
</reference>
<evidence type="ECO:0000256" key="1">
    <source>
        <dbReference type="SAM" id="Phobius"/>
    </source>
</evidence>
<protein>
    <recommendedName>
        <fullName evidence="4">DNA-directed RNA polymerase subunit beta</fullName>
    </recommendedName>
</protein>
<dbReference type="InterPro" id="IPR024596">
    <property type="entry name" value="RNApol_su_b/EpuA"/>
</dbReference>
<dbReference type="EMBL" id="AYYO01000003">
    <property type="protein sequence ID" value="KRM56540.1"/>
    <property type="molecule type" value="Genomic_DNA"/>
</dbReference>
<name>A0A0R1ZZW3_9LACO</name>
<accession>A0A0R1ZZW3</accession>
<gene>
    <name evidence="2" type="ORF">FC18_GL002019</name>
</gene>